<dbReference type="PIRSF" id="PIRSF036402">
    <property type="entry name" value="Ureas_acces_UreE"/>
    <property type="match status" value="1"/>
</dbReference>
<comment type="caution">
    <text evidence="8">The sequence shown here is derived from an EMBL/GenBank/DDBJ whole genome shotgun (WGS) entry which is preliminary data.</text>
</comment>
<proteinExistence type="inferred from homology"/>
<dbReference type="SUPFAM" id="SSF69737">
    <property type="entry name" value="Urease metallochaperone UreE, C-terminal domain"/>
    <property type="match status" value="1"/>
</dbReference>
<keyword evidence="9" id="KW-1185">Reference proteome</keyword>
<evidence type="ECO:0000313" key="9">
    <source>
        <dbReference type="Proteomes" id="UP000266483"/>
    </source>
</evidence>
<sequence length="191" mass="21263">MYIFDRILLRDTLPEKPPANALTLTLPLQLRRRSRQKATLENGTDIGIVLPQGTLLNDGDLLSNKQGQYILIKAAQEHVLRVCANTSLNLMRAAYHLGNRHVALEIQADHLKLEYDPVLETMLSRIPGVSTKQVQAPFSPETGAYGGGHKHGHDETFDEDYALAQAAYHAHGDDHAHENPANHHHHHDTST</sequence>
<evidence type="ECO:0000256" key="2">
    <source>
        <dbReference type="ARBA" id="ARBA00022490"/>
    </source>
</evidence>
<dbReference type="Proteomes" id="UP000266483">
    <property type="component" value="Unassembled WGS sequence"/>
</dbReference>
<dbReference type="EMBL" id="NQOU01000004">
    <property type="protein sequence ID" value="RII82383.1"/>
    <property type="molecule type" value="Genomic_DNA"/>
</dbReference>
<dbReference type="InterPro" id="IPR007864">
    <property type="entry name" value="UreE_C_dom"/>
</dbReference>
<dbReference type="RefSeq" id="WP_119442358.1">
    <property type="nucleotide sequence ID" value="NZ_CP170494.1"/>
</dbReference>
<protein>
    <recommendedName>
        <fullName evidence="5">Urease accessory protein UreE</fullName>
    </recommendedName>
</protein>
<dbReference type="Pfam" id="PF02814">
    <property type="entry name" value="UreE_N"/>
    <property type="match status" value="1"/>
</dbReference>
<keyword evidence="3 5" id="KW-0533">Nickel</keyword>
<comment type="subcellular location">
    <subcellularLocation>
        <location evidence="1 5">Cytoplasm</location>
    </subcellularLocation>
</comment>
<accession>A0ABX9MU49</accession>
<comment type="function">
    <text evidence="5">Involved in urease metallocenter assembly. Binds nickel. Probably functions as a nickel donor during metallocenter assembly.</text>
</comment>
<feature type="region of interest" description="Disordered" evidence="6">
    <location>
        <begin position="169"/>
        <end position="191"/>
    </location>
</feature>
<feature type="domain" description="UreE urease accessory N-terminal" evidence="7">
    <location>
        <begin position="6"/>
        <end position="70"/>
    </location>
</feature>
<evidence type="ECO:0000256" key="5">
    <source>
        <dbReference type="HAMAP-Rule" id="MF_00822"/>
    </source>
</evidence>
<dbReference type="InterPro" id="IPR004029">
    <property type="entry name" value="UreE_N"/>
</dbReference>
<dbReference type="NCBIfam" id="NF009751">
    <property type="entry name" value="PRK13261.1-1"/>
    <property type="match status" value="1"/>
</dbReference>
<keyword evidence="4 5" id="KW-0143">Chaperone</keyword>
<feature type="compositionally biased region" description="Basic and acidic residues" evidence="6">
    <location>
        <begin position="170"/>
        <end position="181"/>
    </location>
</feature>
<dbReference type="InterPro" id="IPR036118">
    <property type="entry name" value="UreE_N_sf"/>
</dbReference>
<evidence type="ECO:0000256" key="4">
    <source>
        <dbReference type="ARBA" id="ARBA00023186"/>
    </source>
</evidence>
<dbReference type="NCBIfam" id="NF009762">
    <property type="entry name" value="PRK13263.1"/>
    <property type="match status" value="1"/>
</dbReference>
<comment type="similarity">
    <text evidence="5">Belongs to the UreE family.</text>
</comment>
<dbReference type="SMART" id="SM00988">
    <property type="entry name" value="UreE_N"/>
    <property type="match status" value="1"/>
</dbReference>
<dbReference type="Pfam" id="PF05194">
    <property type="entry name" value="UreE_C"/>
    <property type="match status" value="1"/>
</dbReference>
<dbReference type="InterPro" id="IPR012406">
    <property type="entry name" value="UreE"/>
</dbReference>
<dbReference type="Gene3D" id="2.60.260.20">
    <property type="entry name" value="Urease metallochaperone UreE, N-terminal domain"/>
    <property type="match status" value="1"/>
</dbReference>
<evidence type="ECO:0000313" key="8">
    <source>
        <dbReference type="EMBL" id="RII82383.1"/>
    </source>
</evidence>
<keyword evidence="2 5" id="KW-0963">Cytoplasm</keyword>
<name>A0ABX9MU49_9BURK</name>
<dbReference type="SUPFAM" id="SSF69287">
    <property type="entry name" value="Urease metallochaperone UreE, N-terminal domain"/>
    <property type="match status" value="1"/>
</dbReference>
<organism evidence="8 9">
    <name type="scientific">Neopusillimonas maritima</name>
    <dbReference type="NCBI Taxonomy" id="2026239"/>
    <lineage>
        <taxon>Bacteria</taxon>
        <taxon>Pseudomonadati</taxon>
        <taxon>Pseudomonadota</taxon>
        <taxon>Betaproteobacteria</taxon>
        <taxon>Burkholderiales</taxon>
        <taxon>Alcaligenaceae</taxon>
        <taxon>Neopusillimonas</taxon>
    </lineage>
</organism>
<dbReference type="Gene3D" id="3.30.70.790">
    <property type="entry name" value="UreE, C-terminal domain"/>
    <property type="match status" value="1"/>
</dbReference>
<evidence type="ECO:0000256" key="1">
    <source>
        <dbReference type="ARBA" id="ARBA00004496"/>
    </source>
</evidence>
<evidence type="ECO:0000259" key="7">
    <source>
        <dbReference type="SMART" id="SM00988"/>
    </source>
</evidence>
<reference evidence="8 9" key="1">
    <citation type="submission" date="2017-08" db="EMBL/GenBank/DDBJ databases">
        <title>Pusillimonas indicus sp. nov., a member of the family Alcaligenaceae isolated from surface seawater.</title>
        <authorList>
            <person name="Li J."/>
        </authorList>
    </citation>
    <scope>NUCLEOTIDE SEQUENCE [LARGE SCALE GENOMIC DNA]</scope>
    <source>
        <strain evidence="8 9">17-4A</strain>
    </source>
</reference>
<gene>
    <name evidence="5" type="primary">ureE</name>
    <name evidence="8" type="ORF">CJO09_10815</name>
</gene>
<dbReference type="CDD" id="cd00571">
    <property type="entry name" value="UreE"/>
    <property type="match status" value="1"/>
</dbReference>
<evidence type="ECO:0000256" key="6">
    <source>
        <dbReference type="SAM" id="MobiDB-lite"/>
    </source>
</evidence>
<evidence type="ECO:0000256" key="3">
    <source>
        <dbReference type="ARBA" id="ARBA00022596"/>
    </source>
</evidence>
<feature type="compositionally biased region" description="Basic residues" evidence="6">
    <location>
        <begin position="182"/>
        <end position="191"/>
    </location>
</feature>
<dbReference type="HAMAP" id="MF_00822">
    <property type="entry name" value="UreE"/>
    <property type="match status" value="1"/>
</dbReference>